<dbReference type="Proteomes" id="UP001165060">
    <property type="component" value="Unassembled WGS sequence"/>
</dbReference>
<feature type="compositionally biased region" description="Basic and acidic residues" evidence="1">
    <location>
        <begin position="231"/>
        <end position="244"/>
    </location>
</feature>
<organism evidence="2 3">
    <name type="scientific">Tetraparma gracilis</name>
    <dbReference type="NCBI Taxonomy" id="2962635"/>
    <lineage>
        <taxon>Eukaryota</taxon>
        <taxon>Sar</taxon>
        <taxon>Stramenopiles</taxon>
        <taxon>Ochrophyta</taxon>
        <taxon>Bolidophyceae</taxon>
        <taxon>Parmales</taxon>
        <taxon>Triparmaceae</taxon>
        <taxon>Tetraparma</taxon>
    </lineage>
</organism>
<feature type="region of interest" description="Disordered" evidence="1">
    <location>
        <begin position="1"/>
        <end position="62"/>
    </location>
</feature>
<protein>
    <submittedName>
        <fullName evidence="2">Uncharacterized protein</fullName>
    </submittedName>
</protein>
<proteinExistence type="predicted"/>
<evidence type="ECO:0000313" key="2">
    <source>
        <dbReference type="EMBL" id="GMI39718.1"/>
    </source>
</evidence>
<feature type="compositionally biased region" description="Low complexity" evidence="1">
    <location>
        <begin position="1"/>
        <end position="18"/>
    </location>
</feature>
<reference evidence="2 3" key="1">
    <citation type="journal article" date="2023" name="Commun. Biol.">
        <title>Genome analysis of Parmales, the sister group of diatoms, reveals the evolutionary specialization of diatoms from phago-mixotrophs to photoautotrophs.</title>
        <authorList>
            <person name="Ban H."/>
            <person name="Sato S."/>
            <person name="Yoshikawa S."/>
            <person name="Yamada K."/>
            <person name="Nakamura Y."/>
            <person name="Ichinomiya M."/>
            <person name="Sato N."/>
            <person name="Blanc-Mathieu R."/>
            <person name="Endo H."/>
            <person name="Kuwata A."/>
            <person name="Ogata H."/>
        </authorList>
    </citation>
    <scope>NUCLEOTIDE SEQUENCE [LARGE SCALE GENOMIC DNA]</scope>
</reference>
<sequence length="327" mass="36583">MLRSLASPSLRLSPCLSRHMSATGAKHKKALEAAEEASEGSSSSVRRQPLPPKATEFNQARKAYREEAGRLRKEYRAAFLERAAAEAAAKKKAQEEIRRQKMLRLAAKREQAIENTRLHVERLREAREKKAARIEVNVRRVAEKEALQNVARERAVAELNRASEGWLIGEADVARITDDVFEGAGKAVGEEDYPHRGDWGSVAYQPNPVRRRYTDAWNELAMMEAGVPCPDPDRPEGEADRPGERSNIQIAVDARRARGEFVEKATASLFEAMGGPAIPDEGARRLALLRLRARVEAAELFPEQGALIEGTDEYFRSAKYREDRAES</sequence>
<evidence type="ECO:0000313" key="3">
    <source>
        <dbReference type="Proteomes" id="UP001165060"/>
    </source>
</evidence>
<feature type="region of interest" description="Disordered" evidence="1">
    <location>
        <begin position="226"/>
        <end position="245"/>
    </location>
</feature>
<dbReference type="EMBL" id="BRYB01000888">
    <property type="protein sequence ID" value="GMI39718.1"/>
    <property type="molecule type" value="Genomic_DNA"/>
</dbReference>
<accession>A0ABQ6N3I2</accession>
<name>A0ABQ6N3I2_9STRA</name>
<comment type="caution">
    <text evidence="2">The sequence shown here is derived from an EMBL/GenBank/DDBJ whole genome shotgun (WGS) entry which is preliminary data.</text>
</comment>
<evidence type="ECO:0000256" key="1">
    <source>
        <dbReference type="SAM" id="MobiDB-lite"/>
    </source>
</evidence>
<gene>
    <name evidence="2" type="ORF">TeGR_g14598</name>
</gene>
<keyword evidence="3" id="KW-1185">Reference proteome</keyword>